<proteinExistence type="predicted"/>
<evidence type="ECO:0000256" key="1">
    <source>
        <dbReference type="SAM" id="Phobius"/>
    </source>
</evidence>
<keyword evidence="1" id="KW-1133">Transmembrane helix</keyword>
<keyword evidence="1" id="KW-0812">Transmembrane</keyword>
<evidence type="ECO:0000313" key="2">
    <source>
        <dbReference type="EMBL" id="JAH54501.1"/>
    </source>
</evidence>
<name>A0A0E9TLM2_ANGAN</name>
<dbReference type="EMBL" id="GBXM01054076">
    <property type="protein sequence ID" value="JAH54501.1"/>
    <property type="molecule type" value="Transcribed_RNA"/>
</dbReference>
<reference evidence="2" key="1">
    <citation type="submission" date="2014-11" db="EMBL/GenBank/DDBJ databases">
        <authorList>
            <person name="Amaro Gonzalez C."/>
        </authorList>
    </citation>
    <scope>NUCLEOTIDE SEQUENCE</scope>
</reference>
<sequence length="38" mass="4423">MKLYKALAAFRSLTTFIISIVTVSLMWIYKGREAYYCA</sequence>
<protein>
    <submittedName>
        <fullName evidence="2">Uncharacterized protein</fullName>
    </submittedName>
</protein>
<accession>A0A0E9TLM2</accession>
<keyword evidence="1" id="KW-0472">Membrane</keyword>
<organism evidence="2">
    <name type="scientific">Anguilla anguilla</name>
    <name type="common">European freshwater eel</name>
    <name type="synonym">Muraena anguilla</name>
    <dbReference type="NCBI Taxonomy" id="7936"/>
    <lineage>
        <taxon>Eukaryota</taxon>
        <taxon>Metazoa</taxon>
        <taxon>Chordata</taxon>
        <taxon>Craniata</taxon>
        <taxon>Vertebrata</taxon>
        <taxon>Euteleostomi</taxon>
        <taxon>Actinopterygii</taxon>
        <taxon>Neopterygii</taxon>
        <taxon>Teleostei</taxon>
        <taxon>Anguilliformes</taxon>
        <taxon>Anguillidae</taxon>
        <taxon>Anguilla</taxon>
    </lineage>
</organism>
<dbReference type="AlphaFoldDB" id="A0A0E9TLM2"/>
<feature type="transmembrane region" description="Helical" evidence="1">
    <location>
        <begin position="6"/>
        <end position="29"/>
    </location>
</feature>
<reference evidence="2" key="2">
    <citation type="journal article" date="2015" name="Fish Shellfish Immunol.">
        <title>Early steps in the European eel (Anguilla anguilla)-Vibrio vulnificus interaction in the gills: Role of the RtxA13 toxin.</title>
        <authorList>
            <person name="Callol A."/>
            <person name="Pajuelo D."/>
            <person name="Ebbesson L."/>
            <person name="Teles M."/>
            <person name="MacKenzie S."/>
            <person name="Amaro C."/>
        </authorList>
    </citation>
    <scope>NUCLEOTIDE SEQUENCE</scope>
</reference>